<dbReference type="Pfam" id="PF00501">
    <property type="entry name" value="AMP-binding"/>
    <property type="match status" value="1"/>
</dbReference>
<keyword evidence="2" id="KW-0276">Fatty acid metabolism</keyword>
<dbReference type="InterPro" id="IPR020845">
    <property type="entry name" value="AMP-binding_CS"/>
</dbReference>
<dbReference type="CDD" id="cd05907">
    <property type="entry name" value="VL_LC_FACS_like"/>
    <property type="match status" value="1"/>
</dbReference>
<organism evidence="5">
    <name type="scientific">uncultured Gemmatimonadota bacterium</name>
    <dbReference type="NCBI Taxonomy" id="203437"/>
    <lineage>
        <taxon>Bacteria</taxon>
        <taxon>Pseudomonadati</taxon>
        <taxon>Gemmatimonadota</taxon>
        <taxon>environmental samples</taxon>
    </lineage>
</organism>
<dbReference type="GO" id="GO:0016020">
    <property type="term" value="C:membrane"/>
    <property type="evidence" value="ECO:0007669"/>
    <property type="project" value="TreeGrafter"/>
</dbReference>
<dbReference type="EMBL" id="CADCTW010000161">
    <property type="protein sequence ID" value="CAA9346870.1"/>
    <property type="molecule type" value="Genomic_DNA"/>
</dbReference>
<evidence type="ECO:0000256" key="1">
    <source>
        <dbReference type="ARBA" id="ARBA00022598"/>
    </source>
</evidence>
<dbReference type="PANTHER" id="PTHR43272">
    <property type="entry name" value="LONG-CHAIN-FATTY-ACID--COA LIGASE"/>
    <property type="match status" value="1"/>
</dbReference>
<feature type="domain" description="AMP-dependent synthetase/ligase" evidence="4">
    <location>
        <begin position="35"/>
        <end position="437"/>
    </location>
</feature>
<proteinExistence type="predicted"/>
<dbReference type="InterPro" id="IPR000873">
    <property type="entry name" value="AMP-dep_synth/lig_dom"/>
</dbReference>
<gene>
    <name evidence="5" type="ORF">AVDCRST_MAG68-3980</name>
</gene>
<dbReference type="Pfam" id="PF23562">
    <property type="entry name" value="AMP-binding_C_3"/>
    <property type="match status" value="1"/>
</dbReference>
<dbReference type="PANTHER" id="PTHR43272:SF32">
    <property type="entry name" value="AMP-DEPENDENT SYNTHETASE_LIGASE DOMAIN-CONTAINING PROTEIN"/>
    <property type="match status" value="1"/>
</dbReference>
<dbReference type="EC" id="6.2.1.3" evidence="5"/>
<keyword evidence="1 5" id="KW-0436">Ligase</keyword>
<reference evidence="5" key="1">
    <citation type="submission" date="2020-02" db="EMBL/GenBank/DDBJ databases">
        <authorList>
            <person name="Meier V. D."/>
        </authorList>
    </citation>
    <scope>NUCLEOTIDE SEQUENCE</scope>
    <source>
        <strain evidence="5">AVDCRST_MAG68</strain>
    </source>
</reference>
<dbReference type="PROSITE" id="PS00455">
    <property type="entry name" value="AMP_BINDING"/>
    <property type="match status" value="1"/>
</dbReference>
<dbReference type="SUPFAM" id="SSF56801">
    <property type="entry name" value="Acetyl-CoA synthetase-like"/>
    <property type="match status" value="1"/>
</dbReference>
<evidence type="ECO:0000313" key="5">
    <source>
        <dbReference type="EMBL" id="CAA9346870.1"/>
    </source>
</evidence>
<dbReference type="InterPro" id="IPR042099">
    <property type="entry name" value="ANL_N_sf"/>
</dbReference>
<dbReference type="AlphaFoldDB" id="A0A6J4M120"/>
<accession>A0A6J4M120</accession>
<dbReference type="Gene3D" id="3.40.50.12780">
    <property type="entry name" value="N-terminal domain of ligase-like"/>
    <property type="match status" value="2"/>
</dbReference>
<dbReference type="GO" id="GO:0004467">
    <property type="term" value="F:long-chain fatty acid-CoA ligase activity"/>
    <property type="evidence" value="ECO:0007669"/>
    <property type="project" value="UniProtKB-EC"/>
</dbReference>
<evidence type="ECO:0000259" key="4">
    <source>
        <dbReference type="Pfam" id="PF00501"/>
    </source>
</evidence>
<evidence type="ECO:0000256" key="3">
    <source>
        <dbReference type="ARBA" id="ARBA00023098"/>
    </source>
</evidence>
<evidence type="ECO:0000256" key="2">
    <source>
        <dbReference type="ARBA" id="ARBA00022832"/>
    </source>
</evidence>
<keyword evidence="3" id="KW-0443">Lipid metabolism</keyword>
<name>A0A6J4M120_9BACT</name>
<sequence length="610" mass="66515">MPAAPSFRAYPAIPLQPVERDTIPKLFLRGVDRYDRPAALRYKVGGAWKEWSHREVEEQAARLAAALEGWGVRAGDRVALLSENRPEWAITDYAVTGMGAIDVPIYPTLPAGQIQYILDDCGARVILVSTRAQLAKIQEIRGELPALERVVVFDEAAGVASWAEVQEEGRRAIEEGRVGSFRERALGVKRDDVATLIYTSGTTGDPKGVMLTHFNLCSNVAGSQQHGLSDVILTGDRTLSFLPLSHVFERMVDYLYWDVGACISYAESFEKVVDNMGEVGPNIAVAVPRLFEKIYTRVTGATGVKKALVGWALGVGTRVADLRLAGSEPGGALALQYRLADRLVFSKLRARTGGRMRNFVSGGAPLSADVARFFFAAGLPVYEGYGLTETSPVIAVNKPGKVRLGTVGAIIPGVEVGIDGETGEILTRGPHVMKGYWNRPDATAQAIGPNGWFHTGDIGEVTDGGFLRITDRLKNIIVTAGGKNVAPAPMENAALLSPYVAQIVMLGDRRPFTTFLVVPEWENLETWCRQQGLAATDRAVLAAEPRVVEHLTRETVGRLAGFAHYEVPKRILVIPDEFTIDAGLLTPKLSIKRKAVEQRYQERIEELYQG</sequence>
<protein>
    <submittedName>
        <fullName evidence="5">Long-chain-fatty-acid--CoA ligase</fullName>
        <ecNumber evidence="5">6.2.1.3</ecNumber>
    </submittedName>
</protein>